<dbReference type="RefSeq" id="WP_013550886.1">
    <property type="nucleotide sequence ID" value="NC_014934.1"/>
</dbReference>
<evidence type="ECO:0000259" key="2">
    <source>
        <dbReference type="SMART" id="SM00014"/>
    </source>
</evidence>
<accession>E6X574</accession>
<evidence type="ECO:0000313" key="4">
    <source>
        <dbReference type="Proteomes" id="UP000008634"/>
    </source>
</evidence>
<sequence length="194" mass="22122">MLEELIKIDQDIFLYLNGLGTPAWDGFWMYLSRTLSLVTIPIYVFLLYYTYRSFGVKKTIYILIAVAALLLTTEQLSIIVKNSVARLRPCHDDEINLLMRNVKNHCGGKFGYFSAHAANSSALAVFFSLLFYKKNKLFLFALAAWTLLVSYSRIYLGVHYPLDIITGLTVGITLSCLYIFLLKKLPVFKSSHLI</sequence>
<dbReference type="SMART" id="SM00014">
    <property type="entry name" value="acidPPc"/>
    <property type="match status" value="1"/>
</dbReference>
<dbReference type="PANTHER" id="PTHR14969">
    <property type="entry name" value="SPHINGOSINE-1-PHOSPHATE PHOSPHOHYDROLASE"/>
    <property type="match status" value="1"/>
</dbReference>
<feature type="transmembrane region" description="Helical" evidence="1">
    <location>
        <begin position="60"/>
        <end position="80"/>
    </location>
</feature>
<dbReference type="SUPFAM" id="SSF48317">
    <property type="entry name" value="Acid phosphatase/Vanadium-dependent haloperoxidase"/>
    <property type="match status" value="1"/>
</dbReference>
<keyword evidence="1" id="KW-0472">Membrane</keyword>
<dbReference type="EMBL" id="CP002453">
    <property type="protein sequence ID" value="ADV49410.1"/>
    <property type="molecule type" value="Genomic_DNA"/>
</dbReference>
<feature type="transmembrane region" description="Helical" evidence="1">
    <location>
        <begin position="110"/>
        <end position="130"/>
    </location>
</feature>
<feature type="transmembrane region" description="Helical" evidence="1">
    <location>
        <begin position="137"/>
        <end position="158"/>
    </location>
</feature>
<feature type="transmembrane region" description="Helical" evidence="1">
    <location>
        <begin position="27"/>
        <end position="48"/>
    </location>
</feature>
<dbReference type="Pfam" id="PF01569">
    <property type="entry name" value="PAP2"/>
    <property type="match status" value="1"/>
</dbReference>
<protein>
    <submittedName>
        <fullName evidence="3">Phosphoesterase PA-phosphatase related protein</fullName>
    </submittedName>
</protein>
<keyword evidence="1" id="KW-1133">Transmembrane helix</keyword>
<proteinExistence type="predicted"/>
<gene>
    <name evidence="3" type="ordered locus">Celal_2115</name>
</gene>
<dbReference type="InterPro" id="IPR000326">
    <property type="entry name" value="PAP2/HPO"/>
</dbReference>
<dbReference type="InterPro" id="IPR036938">
    <property type="entry name" value="PAP2/HPO_sf"/>
</dbReference>
<organism evidence="3 4">
    <name type="scientific">Cellulophaga algicola (strain DSM 14237 / IC166 / ACAM 630)</name>
    <dbReference type="NCBI Taxonomy" id="688270"/>
    <lineage>
        <taxon>Bacteria</taxon>
        <taxon>Pseudomonadati</taxon>
        <taxon>Bacteroidota</taxon>
        <taxon>Flavobacteriia</taxon>
        <taxon>Flavobacteriales</taxon>
        <taxon>Flavobacteriaceae</taxon>
        <taxon>Cellulophaga</taxon>
    </lineage>
</organism>
<dbReference type="OrthoDB" id="9789113at2"/>
<dbReference type="eggNOG" id="COG0671">
    <property type="taxonomic scope" value="Bacteria"/>
</dbReference>
<dbReference type="AlphaFoldDB" id="E6X574"/>
<dbReference type="KEGG" id="cao:Celal_2115"/>
<keyword evidence="1" id="KW-0812">Transmembrane</keyword>
<feature type="domain" description="Phosphatidic acid phosphatase type 2/haloperoxidase" evidence="2">
    <location>
        <begin position="62"/>
        <end position="179"/>
    </location>
</feature>
<dbReference type="Proteomes" id="UP000008634">
    <property type="component" value="Chromosome"/>
</dbReference>
<keyword evidence="4" id="KW-1185">Reference proteome</keyword>
<dbReference type="STRING" id="688270.Celal_2115"/>
<dbReference type="HOGENOM" id="CLU_072573_10_0_10"/>
<evidence type="ECO:0000256" key="1">
    <source>
        <dbReference type="SAM" id="Phobius"/>
    </source>
</evidence>
<name>E6X574_CELAD</name>
<dbReference type="Gene3D" id="1.20.144.10">
    <property type="entry name" value="Phosphatidic acid phosphatase type 2/haloperoxidase"/>
    <property type="match status" value="1"/>
</dbReference>
<evidence type="ECO:0000313" key="3">
    <source>
        <dbReference type="EMBL" id="ADV49410.1"/>
    </source>
</evidence>
<reference evidence="3 4" key="1">
    <citation type="journal article" date="2010" name="Stand. Genomic Sci.">
        <title>Complete genome sequence of Cellulophaga algicola type strain (IC166).</title>
        <authorList>
            <person name="Abt B."/>
            <person name="Lu M."/>
            <person name="Misra M."/>
            <person name="Han C."/>
            <person name="Nolan M."/>
            <person name="Lucas S."/>
            <person name="Hammon N."/>
            <person name="Deshpande S."/>
            <person name="Cheng J.F."/>
            <person name="Tapia R."/>
            <person name="Goodwin L."/>
            <person name="Pitluck S."/>
            <person name="Liolios K."/>
            <person name="Pagani I."/>
            <person name="Ivanova N."/>
            <person name="Mavromatis K."/>
            <person name="Ovchinikova G."/>
            <person name="Pati A."/>
            <person name="Chen A."/>
            <person name="Palaniappan K."/>
            <person name="Land M."/>
            <person name="Hauser L."/>
            <person name="Chang Y.J."/>
            <person name="Jeffries C.D."/>
            <person name="Detter J.C."/>
            <person name="Brambilla E."/>
            <person name="Rohde M."/>
            <person name="Tindall B.J."/>
            <person name="Goker M."/>
            <person name="Woyke T."/>
            <person name="Bristow J."/>
            <person name="Eisen J.A."/>
            <person name="Markowitz V."/>
            <person name="Hugenholtz P."/>
            <person name="Kyrpides N.C."/>
            <person name="Klenk H.P."/>
            <person name="Lapidus A."/>
        </authorList>
    </citation>
    <scope>NUCLEOTIDE SEQUENCE [LARGE SCALE GENOMIC DNA]</scope>
    <source>
        <strain evidence="4">DSM 14237 / IC166 / ACAM 630</strain>
    </source>
</reference>
<feature type="transmembrane region" description="Helical" evidence="1">
    <location>
        <begin position="164"/>
        <end position="182"/>
    </location>
</feature>
<dbReference type="PANTHER" id="PTHR14969:SF13">
    <property type="entry name" value="AT30094P"/>
    <property type="match status" value="1"/>
</dbReference>